<dbReference type="EMBL" id="KX832224">
    <property type="protein sequence ID" value="ARR28918.1"/>
    <property type="molecule type" value="Genomic_DNA"/>
</dbReference>
<keyword evidence="3" id="KW-1185">Reference proteome</keyword>
<dbReference type="RefSeq" id="YP_009362427.1">
    <property type="nucleotide sequence ID" value="NC_034618.1"/>
</dbReference>
<feature type="region of interest" description="Disordered" evidence="1">
    <location>
        <begin position="1"/>
        <end position="20"/>
    </location>
</feature>
<evidence type="ECO:0000256" key="1">
    <source>
        <dbReference type="SAM" id="MobiDB-lite"/>
    </source>
</evidence>
<evidence type="ECO:0000313" key="3">
    <source>
        <dbReference type="Proteomes" id="UP000203507"/>
    </source>
</evidence>
<reference evidence="2" key="1">
    <citation type="journal article" date="2017" name="Vet. Pathol.">
        <title>Ranid Herpesvirus 3 and Proliferative Dermatitis in Free-Ranging Wild Common Frogs (Rana Temporaria).</title>
        <authorList>
            <person name="Origgi F.C."/>
            <person name="Schmidt B.R."/>
            <person name="Lohmann P."/>
            <person name="Otten P."/>
            <person name="Akdesir E."/>
            <person name="Gaschen V."/>
            <person name="Aguilar-Bultet L."/>
            <person name="Wahli T."/>
            <person name="Sattler U."/>
            <person name="Stoffel M.H."/>
        </authorList>
    </citation>
    <scope>NUCLEOTIDE SEQUENCE [LARGE SCALE GENOMIC DNA]</scope>
    <source>
        <strain evidence="2">FO1_2015</strain>
    </source>
</reference>
<sequence>MSVQAETSQEGGDPRHNVSAHWETKKSLNTLMRGFSSCNELERSAMITRLSIALPVDYYPPKPSKEDDQQDRLLQAAHRYRTVACFNWLPLVLQSCSDKIIWTNHLVVFYSGLKVLYTDDPYTLHVLCWRLWMRPLIVPCVQSYNVICLIRTGLGLPPLLAHKTTLKRKACSFVPYTALVTEKIEKKCSDMVSLEVVVSEADQSRLTQWETRANRWIWVAAMQNSGQITEYLPGLSWVNERIIL</sequence>
<organism evidence="2">
    <name type="scientific">Ranid herpesvirus 3</name>
    <dbReference type="NCBI Taxonomy" id="1987509"/>
    <lineage>
        <taxon>Viruses</taxon>
        <taxon>Duplodnaviria</taxon>
        <taxon>Heunggongvirae</taxon>
        <taxon>Peploviricota</taxon>
        <taxon>Herviviricetes</taxon>
        <taxon>Herpesvirales</taxon>
        <taxon>Alloherpesviridae</taxon>
        <taxon>Batravirus</taxon>
        <taxon>Batravirus ranidallo3</taxon>
    </lineage>
</organism>
<feature type="compositionally biased region" description="Polar residues" evidence="1">
    <location>
        <begin position="1"/>
        <end position="10"/>
    </location>
</feature>
<dbReference type="Proteomes" id="UP000203507">
    <property type="component" value="Segment"/>
</dbReference>
<proteinExistence type="predicted"/>
<evidence type="ECO:0000313" key="2">
    <source>
        <dbReference type="EMBL" id="ARR28918.1"/>
    </source>
</evidence>
<protein>
    <submittedName>
        <fullName evidence="2">Uncharacterized protein</fullName>
    </submittedName>
</protein>
<accession>A0A1X9T5D7</accession>
<name>A0A1X9T5D7_9VIRU</name>
<dbReference type="KEGG" id="vg:32878252"/>
<dbReference type="GeneID" id="32878252"/>